<dbReference type="InterPro" id="IPR006913">
    <property type="entry name" value="CENP-V/GFA"/>
</dbReference>
<dbReference type="Gene3D" id="2.170.150.70">
    <property type="match status" value="1"/>
</dbReference>
<evidence type="ECO:0000256" key="3">
    <source>
        <dbReference type="ARBA" id="ARBA00022833"/>
    </source>
</evidence>
<dbReference type="OrthoDB" id="5422068at2759"/>
<dbReference type="EMBL" id="JAPQKO010000006">
    <property type="protein sequence ID" value="KAJ5155548.1"/>
    <property type="molecule type" value="Genomic_DNA"/>
</dbReference>
<dbReference type="PANTHER" id="PTHR33337">
    <property type="entry name" value="GFA DOMAIN-CONTAINING PROTEIN"/>
    <property type="match status" value="1"/>
</dbReference>
<keyword evidence="7" id="KW-1185">Reference proteome</keyword>
<accession>A0A9W9LGU8</accession>
<organism evidence="6 7">
    <name type="scientific">Penicillium capsulatum</name>
    <dbReference type="NCBI Taxonomy" id="69766"/>
    <lineage>
        <taxon>Eukaryota</taxon>
        <taxon>Fungi</taxon>
        <taxon>Dikarya</taxon>
        <taxon>Ascomycota</taxon>
        <taxon>Pezizomycotina</taxon>
        <taxon>Eurotiomycetes</taxon>
        <taxon>Eurotiomycetidae</taxon>
        <taxon>Eurotiales</taxon>
        <taxon>Aspergillaceae</taxon>
        <taxon>Penicillium</taxon>
    </lineage>
</organism>
<dbReference type="Gene3D" id="3.90.1590.10">
    <property type="entry name" value="glutathione-dependent formaldehyde- activating enzyme (gfa)"/>
    <property type="match status" value="1"/>
</dbReference>
<keyword evidence="2" id="KW-0479">Metal-binding</keyword>
<evidence type="ECO:0000256" key="2">
    <source>
        <dbReference type="ARBA" id="ARBA00022723"/>
    </source>
</evidence>
<sequence>MAATKTLTASCHCKSVIFTVTIPAEDLPLRVHLCHCSICRYTHGTPCSFHAPLPVGVEPRFIAPSSLDNLTSYQHPASKATGYFCSTCGCPIGGVDTQWTISTAIFDANRDDRVWTFNAHMLPDSAPDGGLAALVSVIDGHRLETDNLGLSAEAIAGSDSAPPDPESNELLAQCHCRGVSFMIARPREKFIASDAGKELIPSPDRRKWPARMDLGDAGRLTSGSHVISWLSVSLDHITPALPEDFLIGSSKGYRDTRDVLRVFCRTCGATVLSHRHERPKIVDVAMGILRAPEGAMAENWSVWGSEQPLGLESGIRYHAGFSRALAEGMQRWQAE</sequence>
<dbReference type="SUPFAM" id="SSF51316">
    <property type="entry name" value="Mss4-like"/>
    <property type="match status" value="2"/>
</dbReference>
<feature type="domain" description="CENP-V/GFA" evidence="5">
    <location>
        <begin position="7"/>
        <end position="144"/>
    </location>
</feature>
<evidence type="ECO:0000313" key="7">
    <source>
        <dbReference type="Proteomes" id="UP001146351"/>
    </source>
</evidence>
<evidence type="ECO:0000313" key="6">
    <source>
        <dbReference type="EMBL" id="KAJ5155548.1"/>
    </source>
</evidence>
<comment type="caution">
    <text evidence="6">The sequence shown here is derived from an EMBL/GenBank/DDBJ whole genome shotgun (WGS) entry which is preliminary data.</text>
</comment>
<dbReference type="PROSITE" id="PS51891">
    <property type="entry name" value="CENP_V_GFA"/>
    <property type="match status" value="1"/>
</dbReference>
<dbReference type="GO" id="GO:0046872">
    <property type="term" value="F:metal ion binding"/>
    <property type="evidence" value="ECO:0007669"/>
    <property type="project" value="UniProtKB-KW"/>
</dbReference>
<keyword evidence="3" id="KW-0862">Zinc</keyword>
<dbReference type="Pfam" id="PF04828">
    <property type="entry name" value="GFA"/>
    <property type="match status" value="1"/>
</dbReference>
<comment type="similarity">
    <text evidence="1">Belongs to the Gfa family.</text>
</comment>
<dbReference type="AlphaFoldDB" id="A0A9W9LGU8"/>
<dbReference type="PANTHER" id="PTHR33337:SF31">
    <property type="entry name" value="DUF636 DOMAIN PROTEIN (AFU_ORTHOLOGUE AFUA_2G12650)"/>
    <property type="match status" value="1"/>
</dbReference>
<evidence type="ECO:0000256" key="4">
    <source>
        <dbReference type="ARBA" id="ARBA00023239"/>
    </source>
</evidence>
<dbReference type="GO" id="GO:0016846">
    <property type="term" value="F:carbon-sulfur lyase activity"/>
    <property type="evidence" value="ECO:0007669"/>
    <property type="project" value="InterPro"/>
</dbReference>
<reference evidence="6" key="1">
    <citation type="submission" date="2022-11" db="EMBL/GenBank/DDBJ databases">
        <authorList>
            <person name="Petersen C."/>
        </authorList>
    </citation>
    <scope>NUCLEOTIDE SEQUENCE</scope>
    <source>
        <strain evidence="6">IBT 21917</strain>
    </source>
</reference>
<dbReference type="InterPro" id="IPR011057">
    <property type="entry name" value="Mss4-like_sf"/>
</dbReference>
<keyword evidence="4" id="KW-0456">Lyase</keyword>
<gene>
    <name evidence="6" type="ORF">N7492_008351</name>
</gene>
<protein>
    <recommendedName>
        <fullName evidence="5">CENP-V/GFA domain-containing protein</fullName>
    </recommendedName>
</protein>
<dbReference type="Proteomes" id="UP001146351">
    <property type="component" value="Unassembled WGS sequence"/>
</dbReference>
<reference evidence="6" key="2">
    <citation type="journal article" date="2023" name="IMA Fungus">
        <title>Comparative genomic study of the Penicillium genus elucidates a diverse pangenome and 15 lateral gene transfer events.</title>
        <authorList>
            <person name="Petersen C."/>
            <person name="Sorensen T."/>
            <person name="Nielsen M.R."/>
            <person name="Sondergaard T.E."/>
            <person name="Sorensen J.L."/>
            <person name="Fitzpatrick D.A."/>
            <person name="Frisvad J.C."/>
            <person name="Nielsen K.L."/>
        </authorList>
    </citation>
    <scope>NUCLEOTIDE SEQUENCE</scope>
    <source>
        <strain evidence="6">IBT 21917</strain>
    </source>
</reference>
<evidence type="ECO:0000256" key="1">
    <source>
        <dbReference type="ARBA" id="ARBA00005495"/>
    </source>
</evidence>
<evidence type="ECO:0000259" key="5">
    <source>
        <dbReference type="PROSITE" id="PS51891"/>
    </source>
</evidence>
<proteinExistence type="inferred from homology"/>
<name>A0A9W9LGU8_9EURO</name>